<evidence type="ECO:0000256" key="3">
    <source>
        <dbReference type="SAM" id="SignalP"/>
    </source>
</evidence>
<dbReference type="Pfam" id="PF05594">
    <property type="entry name" value="Fil_haemagg"/>
    <property type="match status" value="11"/>
</dbReference>
<dbReference type="EMBL" id="RKHR01000003">
    <property type="protein sequence ID" value="ROS05421.1"/>
    <property type="molecule type" value="Genomic_DNA"/>
</dbReference>
<dbReference type="Gene3D" id="2.160.20.10">
    <property type="entry name" value="Single-stranded right-handed beta-helix, Pectin lyase-like"/>
    <property type="match status" value="1"/>
</dbReference>
<dbReference type="Proteomes" id="UP000275394">
    <property type="component" value="Unassembled WGS sequence"/>
</dbReference>
<feature type="compositionally biased region" description="Polar residues" evidence="2">
    <location>
        <begin position="3234"/>
        <end position="3244"/>
    </location>
</feature>
<feature type="compositionally biased region" description="Low complexity" evidence="2">
    <location>
        <begin position="2775"/>
        <end position="2787"/>
    </location>
</feature>
<feature type="compositionally biased region" description="Polar residues" evidence="2">
    <location>
        <begin position="2753"/>
        <end position="2767"/>
    </location>
</feature>
<sequence length="3354" mass="348066">MLNRQWMRSVASLLTFSLIFQPITAQAGGVVVDSRAAASKRPTALHAANGVPIVNIAKPGANGVSHNQYERFSIEQRGLILNNANDLRSSQLAGYIDGNPNLAGSQASIILNEVTSRQRSVLAGYAEVVGGAAQVVVANPNGISCNGCGFINTPQATLTTGVPQYDQSGRLVYDVNRGDIAIDSLNASNVARLNLLSRAIKVNGDLQAKELNIITGRNRIEHSNLKVTAKADDGSEKPQFAVDSALLGGMYANSIHLIGTEAGVGVRLAGDMVAGVGDLQLTAAGNIQLANSSAAQALSVSSDSDVTLTGIAQADRLTVNADGDVTLTGTAQADRLTVSADGDVTLAGTAQADHVTLNAKGDVGLQSDATVMAAQAIAVGAHNIDNSGQLIAGVNAQGEVTRSGRLTLQAEQQLRNSGRIRAGDDIELAASTMNNDGGTIVADAVAVSVVEALSNNSGAILAAKTLDLSAAALANRAGNIASEKTLKLDIARLDNSQGRIQGAEADLSAETVVNREGVIVAADGLTIETQASLSNGGDIVANNVTINTQGDFDNDAGVVDSNGDLSINAENILNQSGEILVRAGQAQLMASSGIDNGMGSIQSAADSLLLEAGLYIDNQRGLILSINDRPLVLRSNGWLNNDEGQTVSAGSTDLHAGALSNRSGLIDSGVELSITATSVINEGGRVLSGDTLRIESDVLDNRSGEMLAAADLLLDIDQGIDNTTGLLQGKNLSSQSRHLDNADGVIVAEQAVTLGVVEQLTNGGDINAGSVSVLSDGAIDNAGGRIEADRLSLVAAGQLTNGTDGLIAGYATDAEALLISADAVDNQHGRIQSHGQSLSLDVTRFDNHGGELLLLGEGELALQSQAEIDNQSGSIASHGRLLLRADNLDNRAGAILSSSDTRVLVDGAINNRQGSLQANGLEIVAGSLDNQLASILDLGVGTTTITLSEALSNVGGRIESRAQQLNITAADIDNRDAKIYHVGGGGALLQADSAIDNTGGDIRSVGALSVATGTQLDNSSGIIAAGDALSLSATDSVINNSGTIEAAAALEVVTAALSNRDGMVSAKGGQSSRFELTSFDNEGGTLYSRAASLWLSASQQLSNVGGRLLHAGQQGFDLLTASLVNRSGEIVADSTLNIEAGGDVDNRSGDILSQDSLTIAAKGLDNRAGKLQHNHGMLVLQLQKQLNNANGIIVGNDITLNAQQLLNANGLMQASHNLLIDLDIIALVKGSQLNAGNLLRLRSGSSFSNAAGARLLASGALTIDASGNVTNSGELSSVADLRLEGRSLTNNQQGVISAGADGDYIFTSTVTNTGALTAANDLLLRGKDVTNRGALAAGKDLTLELSGKLNNNQGAVFAGDDLSVYAQRGVTNDEGDIFAINNLLIAANANQQRTGWINNLSGTIEAWGGSLKLFANEIVNRKKTFNYSVDDTVSNVGTYCKDSGTCGGDHVYFHYDYIKTYSTRITADSAVAMLLSGGNMRLDAGKIENKFSLIASNGNLTMTGGSLSNESLTVGTRTEENEFYTGEITDGTHKRFYRDYIAPFNRGEISIETLEANLPAGAGSWHTVDTQVTASSQVYGSILARGNISGDFTGQINNTSIVAHASTNALDKQAANTSANTGTMQQVATVDKNTEQDSQAAPIDSTQQASIGAGSERSDLSPAELPAQVVDNNALLEEAGHAVNPIDLGGFSLPSGGGLFVVVPEANQPYLVETNPAFTEYTNFISSDYMLERLGVDANTTTKRLGDGFYENRLLRDSVFNSSGQRYLNSSYNSDYDQYKQLMDNALVASASLGLGLGMALTAEQVAGLSNDIVWLVEQQVAGQTVLVPVLYLASGVQLRQNGALIAGENVALRTDGGVTNSGEISAEIQQSLIADGDLLNTGVLRADQMTLMTESNLTNEFGGVIDGNRLTIDTRRDLINQRGGQISGGELSLRAREGDIRNITDLEVLRQGSKTLGEFDTIRTKLGATSSIAARDNLSLNAGNDILLQGSETQAGGDVVLEAGQDINIEALETRERQSNYFSDGYEVVDKTRHVAATVAGGGDVTITAGAALTLKGSDVAAGGDATLSAAKDVNILSVTDRDSYLFHEEEEKSFGRSSSETISRSSDTQQGSSVIAGGNASVDSGQTIDLIASQVAADGDVSLTAAKDINVLAGVDYHSSLVDKSSSSTFSSSREGEASQSATLAEASLNSAGGDVILDAGNDINVIGSDISAANDVSLTAFEQVNIAAGMEQSQSESWSEEGGFFTGGDFYQQSIERNGEGEQSARAASVSAGNDVIIDAGSARVVGSDVSAGHDIDVTTDIGDIEILAVAENQQADSYSREVSVQLGDVVAASTAPHETMAVEDGQFKASIGKATYDAYESESASTSHRGSHLSAGNSVVLDSAADVMIEGSDLIADNDGTGSGNAIIMAADDVTIKHVTDTQESSSKETHGSAEASFVVQHQAVEVVKAAQQVQEAKDQLKQAEQDYRRYEKELDQLKEGLVGLEQDYANKVPGVSQGDLLEMRELVKEVEDDETWYQAGIAAAAVDLTSASTLLAQQATAAATSTSSYAFGFNAGLQLDISASQTESEQRSTQAVASTVSGQNVVIQTGKASDNTTHIAGSHVRANEALVIDTGTLDVTASRDTANSSHETESASLQVGVTVFGASGGATVSGSYDRSKGGDKSTTYTNSQLAGDTVVIDTTGDTTIAGGNVQADELLLANVGGDLTVESQQNRASGDSKGFGISGGFGFGDSSEKSADSLAKDGGSASSAVRNPFGSNEGQQGGIDHASSANGSVYSNSSRYQEKETVVSSLTSGGTADITVGGNTAIIGGIIATLDEDGNDLGNLSLSTETLTYSDLSNTRYSEEKSAGGSSSIGLNGNSNQGQEVDANLNAPANPNPNSDNDETRLNTTSGQYANSSSYQKSNSLATLGEGDISVSDEENSDDLDRLNRDVSTITKDIVDIDRQQGDIDMTVDTRLLTEEGREVIKQDFSKIAETTSRIAGAAWGEIQAMQVDMDDVPVSIRETSLSPELALNITKNLVRNGVDPDAAAKFIADPDNAARIQSIYQSAKAYAEVDAQAESLGIDSEHKLQQGLGQQISDNGREISGDKTSTTFVAGRRNTLGESLLIEADGLGDYVSTLPTEEAAIMGLAIQASMGPAKAIVGIAGSALAATLIGDQIEEYKDDIAIAGSAGVTPDLNKAGIAEEDAYQQMTYGEGDSVVDGARFMVDVILGVSLVGRSTGKKAGSNSSADSGTMQERDGATKGADSTLSRKAAFRQAKEKAGIPKSQQPSNTYHEKIRDQQGHVEGRVYEFKNADGSTATIREHTLGHELGNHGSHFNSELRNAQGIKQSLKKNADSHTYIKQD</sequence>
<evidence type="ECO:0000259" key="4">
    <source>
        <dbReference type="SMART" id="SM00912"/>
    </source>
</evidence>
<keyword evidence="1" id="KW-0175">Coiled coil</keyword>
<feature type="compositionally biased region" description="Polar residues" evidence="2">
    <location>
        <begin position="2895"/>
        <end position="2912"/>
    </location>
</feature>
<dbReference type="InterPro" id="IPR028048">
    <property type="entry name" value="Tox-HNH-EHHH"/>
</dbReference>
<feature type="region of interest" description="Disordered" evidence="2">
    <location>
        <begin position="1631"/>
        <end position="1661"/>
    </location>
</feature>
<dbReference type="SUPFAM" id="SSF51126">
    <property type="entry name" value="Pectin lyase-like"/>
    <property type="match status" value="1"/>
</dbReference>
<dbReference type="OrthoDB" id="218680at2"/>
<dbReference type="InterPro" id="IPR010069">
    <property type="entry name" value="CdiA_FHA1_rpt"/>
</dbReference>
<dbReference type="SMART" id="SM00912">
    <property type="entry name" value="Haemagg_act"/>
    <property type="match status" value="1"/>
</dbReference>
<dbReference type="InterPro" id="IPR008638">
    <property type="entry name" value="FhaB/CdiA-like_TPS"/>
</dbReference>
<gene>
    <name evidence="5" type="ORF">EDC56_0951</name>
</gene>
<evidence type="ECO:0000256" key="1">
    <source>
        <dbReference type="SAM" id="Coils"/>
    </source>
</evidence>
<feature type="region of interest" description="Disordered" evidence="2">
    <location>
        <begin position="3228"/>
        <end position="3286"/>
    </location>
</feature>
<dbReference type="RefSeq" id="WP_123711327.1">
    <property type="nucleotide sequence ID" value="NZ_RKHR01000003.1"/>
</dbReference>
<feature type="compositionally biased region" description="Low complexity" evidence="2">
    <location>
        <begin position="2097"/>
        <end position="2108"/>
    </location>
</feature>
<dbReference type="Pfam" id="PF05860">
    <property type="entry name" value="TPS"/>
    <property type="match status" value="1"/>
</dbReference>
<feature type="signal peptide" evidence="3">
    <location>
        <begin position="1"/>
        <end position="27"/>
    </location>
</feature>
<feature type="chain" id="PRO_5018211821" evidence="3">
    <location>
        <begin position="28"/>
        <end position="3354"/>
    </location>
</feature>
<dbReference type="InterPro" id="IPR008619">
    <property type="entry name" value="Filamentous_hemagglutn_rpt"/>
</dbReference>
<feature type="compositionally biased region" description="Low complexity" evidence="2">
    <location>
        <begin position="2856"/>
        <end position="2888"/>
    </location>
</feature>
<reference evidence="5 6" key="1">
    <citation type="submission" date="2018-11" db="EMBL/GenBank/DDBJ databases">
        <title>Genomic Encyclopedia of Type Strains, Phase IV (KMG-IV): sequencing the most valuable type-strain genomes for metagenomic binning, comparative biology and taxonomic classification.</title>
        <authorList>
            <person name="Goeker M."/>
        </authorList>
    </citation>
    <scope>NUCLEOTIDE SEQUENCE [LARGE SCALE GENOMIC DNA]</scope>
    <source>
        <strain evidence="5 6">DSM 100316</strain>
    </source>
</reference>
<dbReference type="InterPro" id="IPR025157">
    <property type="entry name" value="Hemagglutinin_rpt"/>
</dbReference>
<feature type="domain" description="Filamentous haemagglutinin FhaB/tRNA nuclease CdiA-like TPS" evidence="4">
    <location>
        <begin position="48"/>
        <end position="168"/>
    </location>
</feature>
<dbReference type="GO" id="GO:0003824">
    <property type="term" value="F:catalytic activity"/>
    <property type="evidence" value="ECO:0007669"/>
    <property type="project" value="UniProtKB-ARBA"/>
</dbReference>
<dbReference type="InterPro" id="IPR012334">
    <property type="entry name" value="Pectin_lyas_fold"/>
</dbReference>
<name>A0A3N2DZX8_9GAMM</name>
<dbReference type="Pfam" id="PF13332">
    <property type="entry name" value="Fil_haemagg_2"/>
    <property type="match status" value="6"/>
</dbReference>
<keyword evidence="6" id="KW-1185">Reference proteome</keyword>
<evidence type="ECO:0000313" key="6">
    <source>
        <dbReference type="Proteomes" id="UP000275394"/>
    </source>
</evidence>
<dbReference type="NCBIfam" id="TIGR01901">
    <property type="entry name" value="adhes_NPXG"/>
    <property type="match status" value="1"/>
</dbReference>
<accession>A0A3N2DZX8</accession>
<proteinExistence type="predicted"/>
<dbReference type="InterPro" id="IPR011050">
    <property type="entry name" value="Pectin_lyase_fold/virulence"/>
</dbReference>
<protein>
    <submittedName>
        <fullName evidence="5">Filamentous hemagglutinin family protein</fullName>
    </submittedName>
</protein>
<feature type="compositionally biased region" description="Polar residues" evidence="2">
    <location>
        <begin position="1636"/>
        <end position="1650"/>
    </location>
</feature>
<evidence type="ECO:0000256" key="2">
    <source>
        <dbReference type="SAM" id="MobiDB-lite"/>
    </source>
</evidence>
<feature type="region of interest" description="Disordered" evidence="2">
    <location>
        <begin position="2090"/>
        <end position="2120"/>
    </location>
</feature>
<dbReference type="Pfam" id="PF15657">
    <property type="entry name" value="Tox-HNH-EHHH"/>
    <property type="match status" value="1"/>
</dbReference>
<keyword evidence="3" id="KW-0732">Signal</keyword>
<organism evidence="5 6">
    <name type="scientific">Sinobacterium caligoides</name>
    <dbReference type="NCBI Taxonomy" id="933926"/>
    <lineage>
        <taxon>Bacteria</taxon>
        <taxon>Pseudomonadati</taxon>
        <taxon>Pseudomonadota</taxon>
        <taxon>Gammaproteobacteria</taxon>
        <taxon>Cellvibrionales</taxon>
        <taxon>Spongiibacteraceae</taxon>
        <taxon>Sinobacterium</taxon>
    </lineage>
</organism>
<evidence type="ECO:0000313" key="5">
    <source>
        <dbReference type="EMBL" id="ROS05421.1"/>
    </source>
</evidence>
<comment type="caution">
    <text evidence="5">The sequence shown here is derived from an EMBL/GenBank/DDBJ whole genome shotgun (WGS) entry which is preliminary data.</text>
</comment>
<feature type="region of interest" description="Disordered" evidence="2">
    <location>
        <begin position="2851"/>
        <end position="2912"/>
    </location>
</feature>
<feature type="coiled-coil region" evidence="1">
    <location>
        <begin position="2451"/>
        <end position="2492"/>
    </location>
</feature>
<feature type="region of interest" description="Disordered" evidence="2">
    <location>
        <begin position="2741"/>
        <end position="2788"/>
    </location>
</feature>
<dbReference type="NCBIfam" id="TIGR01731">
    <property type="entry name" value="fil_hemag_20aa"/>
    <property type="match status" value="23"/>
</dbReference>